<dbReference type="Gene3D" id="3.10.450.160">
    <property type="entry name" value="inner membrane protein cigr"/>
    <property type="match status" value="1"/>
</dbReference>
<feature type="signal peptide" evidence="2">
    <location>
        <begin position="1"/>
        <end position="28"/>
    </location>
</feature>
<feature type="chain" id="PRO_5045052320" description="Nickel/cobalt transporter regulator" evidence="2">
    <location>
        <begin position="29"/>
        <end position="177"/>
    </location>
</feature>
<organism evidence="3 4">
    <name type="scientific">Methylomonas rivi</name>
    <dbReference type="NCBI Taxonomy" id="2952226"/>
    <lineage>
        <taxon>Bacteria</taxon>
        <taxon>Pseudomonadati</taxon>
        <taxon>Pseudomonadota</taxon>
        <taxon>Gammaproteobacteria</taxon>
        <taxon>Methylococcales</taxon>
        <taxon>Methylococcaceae</taxon>
        <taxon>Methylomonas</taxon>
    </lineage>
</organism>
<protein>
    <recommendedName>
        <fullName evidence="5">Nickel/cobalt transporter regulator</fullName>
    </recommendedName>
</protein>
<dbReference type="RefSeq" id="WP_256615214.1">
    <property type="nucleotide sequence ID" value="NZ_JANIBK010000043.1"/>
</dbReference>
<proteinExistence type="predicted"/>
<keyword evidence="4" id="KW-1185">Reference proteome</keyword>
<evidence type="ECO:0000313" key="4">
    <source>
        <dbReference type="Proteomes" id="UP001524586"/>
    </source>
</evidence>
<accession>A0ABT1U5Z9</accession>
<dbReference type="EMBL" id="JANIBK010000043">
    <property type="protein sequence ID" value="MCQ8128795.1"/>
    <property type="molecule type" value="Genomic_DNA"/>
</dbReference>
<evidence type="ECO:0008006" key="5">
    <source>
        <dbReference type="Google" id="ProtNLM"/>
    </source>
</evidence>
<keyword evidence="2" id="KW-0732">Signal</keyword>
<dbReference type="Proteomes" id="UP001524586">
    <property type="component" value="Unassembled WGS sequence"/>
</dbReference>
<feature type="region of interest" description="Disordered" evidence="1">
    <location>
        <begin position="31"/>
        <end position="75"/>
    </location>
</feature>
<feature type="compositionally biased region" description="Basic and acidic residues" evidence="1">
    <location>
        <begin position="44"/>
        <end position="62"/>
    </location>
</feature>
<evidence type="ECO:0000256" key="1">
    <source>
        <dbReference type="SAM" id="MobiDB-lite"/>
    </source>
</evidence>
<evidence type="ECO:0000313" key="3">
    <source>
        <dbReference type="EMBL" id="MCQ8128795.1"/>
    </source>
</evidence>
<sequence length="177" mass="20114">MKKFNMPFRGFLIGLFALSMAVVRPAMAEKPAHAGGGAHKYQPKQHEKHEDHGREREERYSRQQDFPEQYRRQGGFQEHQRAAIHEYYANEFRAGHCPPGLAKKRNGCLPPGQARRWVMGRPLPRGLIFYDLPDRVISQIGYPPAGYRYVRVASDILMISIGTGMVVDAIIDLIGTP</sequence>
<gene>
    <name evidence="3" type="ORF">NP596_10025</name>
</gene>
<name>A0ABT1U5Z9_9GAMM</name>
<reference evidence="3 4" key="1">
    <citation type="submission" date="2022-07" db="EMBL/GenBank/DDBJ databases">
        <title>Methylomonas rivi sp. nov., Methylomonas rosea sp. nov., Methylomonas aureus sp. nov. and Methylomonas subterranea sp. nov., four novel methanotrophs isolated from a freshwater creek and the deep terrestrial subsurface.</title>
        <authorList>
            <person name="Abin C."/>
            <person name="Sankaranarayanan K."/>
            <person name="Garner C."/>
            <person name="Sindelar R."/>
            <person name="Kotary K."/>
            <person name="Garner R."/>
            <person name="Barclay S."/>
            <person name="Lawson P."/>
            <person name="Krumholz L."/>
        </authorList>
    </citation>
    <scope>NUCLEOTIDE SEQUENCE [LARGE SCALE GENOMIC DNA]</scope>
    <source>
        <strain evidence="3 4">WSC-6</strain>
    </source>
</reference>
<evidence type="ECO:0000256" key="2">
    <source>
        <dbReference type="SAM" id="SignalP"/>
    </source>
</evidence>
<comment type="caution">
    <text evidence="3">The sequence shown here is derived from an EMBL/GenBank/DDBJ whole genome shotgun (WGS) entry which is preliminary data.</text>
</comment>